<feature type="compositionally biased region" description="Basic and acidic residues" evidence="5">
    <location>
        <begin position="514"/>
        <end position="524"/>
    </location>
</feature>
<evidence type="ECO:0000256" key="1">
    <source>
        <dbReference type="ARBA" id="ARBA00004496"/>
    </source>
</evidence>
<feature type="region of interest" description="Disordered" evidence="5">
    <location>
        <begin position="653"/>
        <end position="733"/>
    </location>
</feature>
<dbReference type="CDD" id="cd09804">
    <property type="entry name" value="Dcp1"/>
    <property type="match status" value="1"/>
</dbReference>
<evidence type="ECO:0000256" key="2">
    <source>
        <dbReference type="ARBA" id="ARBA00008778"/>
    </source>
</evidence>
<dbReference type="GO" id="GO:0000932">
    <property type="term" value="C:P-body"/>
    <property type="evidence" value="ECO:0007669"/>
    <property type="project" value="TreeGrafter"/>
</dbReference>
<feature type="compositionally biased region" description="Low complexity" evidence="5">
    <location>
        <begin position="701"/>
        <end position="733"/>
    </location>
</feature>
<feature type="region of interest" description="Disordered" evidence="5">
    <location>
        <begin position="1"/>
        <end position="68"/>
    </location>
</feature>
<feature type="compositionally biased region" description="Polar residues" evidence="5">
    <location>
        <begin position="427"/>
        <end position="441"/>
    </location>
</feature>
<evidence type="ECO:0000256" key="3">
    <source>
        <dbReference type="ARBA" id="ARBA00022490"/>
    </source>
</evidence>
<dbReference type="GO" id="GO:0008047">
    <property type="term" value="F:enzyme activator activity"/>
    <property type="evidence" value="ECO:0007669"/>
    <property type="project" value="InterPro"/>
</dbReference>
<feature type="compositionally biased region" description="Polar residues" evidence="5">
    <location>
        <begin position="535"/>
        <end position="561"/>
    </location>
</feature>
<organism evidence="6 7">
    <name type="scientific">Schizopora paradoxa</name>
    <dbReference type="NCBI Taxonomy" id="27342"/>
    <lineage>
        <taxon>Eukaryota</taxon>
        <taxon>Fungi</taxon>
        <taxon>Dikarya</taxon>
        <taxon>Basidiomycota</taxon>
        <taxon>Agaricomycotina</taxon>
        <taxon>Agaricomycetes</taxon>
        <taxon>Hymenochaetales</taxon>
        <taxon>Schizoporaceae</taxon>
        <taxon>Schizopora</taxon>
    </lineage>
</organism>
<proteinExistence type="inferred from homology"/>
<comment type="subcellular location">
    <subcellularLocation>
        <location evidence="1">Cytoplasm</location>
    </subcellularLocation>
</comment>
<evidence type="ECO:0000313" key="6">
    <source>
        <dbReference type="EMBL" id="KLO16135.1"/>
    </source>
</evidence>
<dbReference type="STRING" id="27342.A0A0H2RVR0"/>
<feature type="compositionally biased region" description="Polar residues" evidence="5">
    <location>
        <begin position="34"/>
        <end position="43"/>
    </location>
</feature>
<dbReference type="EMBL" id="KQ085920">
    <property type="protein sequence ID" value="KLO16135.1"/>
    <property type="molecule type" value="Genomic_DNA"/>
</dbReference>
<dbReference type="InterPro" id="IPR011993">
    <property type="entry name" value="PH-like_dom_sf"/>
</dbReference>
<feature type="compositionally biased region" description="Low complexity" evidence="5">
    <location>
        <begin position="405"/>
        <end position="426"/>
    </location>
</feature>
<keyword evidence="3" id="KW-0963">Cytoplasm</keyword>
<evidence type="ECO:0000313" key="7">
    <source>
        <dbReference type="Proteomes" id="UP000053477"/>
    </source>
</evidence>
<feature type="region of interest" description="Disordered" evidence="5">
    <location>
        <begin position="398"/>
        <end position="481"/>
    </location>
</feature>
<dbReference type="SUPFAM" id="SSF50729">
    <property type="entry name" value="PH domain-like"/>
    <property type="match status" value="1"/>
</dbReference>
<gene>
    <name evidence="6" type="ORF">SCHPADRAFT_926769</name>
</gene>
<dbReference type="AlphaFoldDB" id="A0A0H2RVR0"/>
<keyword evidence="4" id="KW-0507">mRNA processing</keyword>
<dbReference type="GO" id="GO:0006397">
    <property type="term" value="P:mRNA processing"/>
    <property type="evidence" value="ECO:0007669"/>
    <property type="project" value="UniProtKB-KW"/>
</dbReference>
<feature type="region of interest" description="Disordered" evidence="5">
    <location>
        <begin position="210"/>
        <end position="255"/>
    </location>
</feature>
<reference evidence="6 7" key="1">
    <citation type="submission" date="2015-04" db="EMBL/GenBank/DDBJ databases">
        <title>Complete genome sequence of Schizopora paradoxa KUC8140, a cosmopolitan wood degrader in East Asia.</title>
        <authorList>
            <consortium name="DOE Joint Genome Institute"/>
            <person name="Min B."/>
            <person name="Park H."/>
            <person name="Jang Y."/>
            <person name="Kim J.-J."/>
            <person name="Kim K.H."/>
            <person name="Pangilinan J."/>
            <person name="Lipzen A."/>
            <person name="Riley R."/>
            <person name="Grigoriev I.V."/>
            <person name="Spatafora J.W."/>
            <person name="Choi I.-G."/>
        </authorList>
    </citation>
    <scope>NUCLEOTIDE SEQUENCE [LARGE SCALE GENOMIC DNA]</scope>
    <source>
        <strain evidence="6 7">KUC8140</strain>
    </source>
</reference>
<evidence type="ECO:0000256" key="5">
    <source>
        <dbReference type="SAM" id="MobiDB-lite"/>
    </source>
</evidence>
<evidence type="ECO:0000256" key="4">
    <source>
        <dbReference type="ARBA" id="ARBA00022664"/>
    </source>
</evidence>
<sequence length="840" mass="91346">MAPNTSRQQTNRNQSRGRVEPPQAARQGHKPRGSNHNANLSFQNKHEFRTSTPQNPPAPKGDLGMSPASRYSQNLRVLRRLNPSITSIFDQFSHVCLYHHNGEKWEKKGYEGSMFLFEREQEPKYGFFILNRMGMDDYIRCLVPTDEMSITGSILMYRTIKNDPRRRGDDGEEVIGFWIMDTNVREPMSAVMIRLLSYVKKGQPYPLEYRYGPERSAPMHFTASEGEDDESDDDRARQRRQVRKAEQAQDSQIGMSELDKLFSKLGPVQSNPPPNPDASLPSSEANATNIILDYLNGSGAQVKATPVETVETSKLKGKELLATMFASVTGSSSASSASIQPQQQVQMTGFRFPQQSVPAGFTQAQETRHMFMDPEILSPKPSAAALPQILSASTLHNLMGLPTDSSRSPSRTSTSASSQAQSPYSSRAKNGNKYSPSSSGAHRSKERGYIADRGEDDGGISEASTGIESDGQAGVIFGPPLNRGSAPHSLVSRPSFLNVTSSGGSNAGALKGDATPRARSERLESSLSASPPQAPHSQLRQQRPTAGSQALSEQSIMTVVESSMRKGPAKPPQHRESAPGQTPFRSGADFWPHDESARSNATVRRTEVAEEQDPGEVVELDFSEISVLNDPRALEARVNVAVAGSRVKDRQTIKTAKGKATMATSTSNANGKAIHPDSVAGQSSSENDRRSRKTDTKKVDSSSSIIVGKSNGSVATTSTASSSTPSALASPSTQNAKIKVPTLVSPQTAEGVLMGEVMQSVSKLREGPTLEKNAFIREVLTLIHPCLEACIKFDLIDITRAFLLDWILNLDRLLVIFVIDQRTWTAQQPPAEGCANPGRP</sequence>
<dbReference type="Gene3D" id="2.30.29.30">
    <property type="entry name" value="Pleckstrin-homology domain (PH domain)/Phosphotyrosine-binding domain (PTB)"/>
    <property type="match status" value="1"/>
</dbReference>
<feature type="compositionally biased region" description="Basic and acidic residues" evidence="5">
    <location>
        <begin position="686"/>
        <end position="700"/>
    </location>
</feature>
<accession>A0A0H2RVR0</accession>
<dbReference type="PANTHER" id="PTHR16290">
    <property type="entry name" value="TRANSCRIPTION FACTOR SMIF DECAPPING ENZYME DCP1"/>
    <property type="match status" value="1"/>
</dbReference>
<dbReference type="OrthoDB" id="440673at2759"/>
<dbReference type="GO" id="GO:0000290">
    <property type="term" value="P:deadenylation-dependent decapping of nuclear-transcribed mRNA"/>
    <property type="evidence" value="ECO:0007669"/>
    <property type="project" value="InterPro"/>
</dbReference>
<keyword evidence="7" id="KW-1185">Reference proteome</keyword>
<feature type="compositionally biased region" description="Polar residues" evidence="5">
    <location>
        <begin position="1"/>
        <end position="16"/>
    </location>
</feature>
<dbReference type="Pfam" id="PF06058">
    <property type="entry name" value="DCP1"/>
    <property type="match status" value="1"/>
</dbReference>
<name>A0A0H2RVR0_9AGAM</name>
<dbReference type="GO" id="GO:0031087">
    <property type="term" value="P:deadenylation-independent decapping of nuclear-transcribed mRNA"/>
    <property type="evidence" value="ECO:0007669"/>
    <property type="project" value="TreeGrafter"/>
</dbReference>
<dbReference type="InterPro" id="IPR010334">
    <property type="entry name" value="Dcp1"/>
</dbReference>
<evidence type="ECO:0008006" key="8">
    <source>
        <dbReference type="Google" id="ProtNLM"/>
    </source>
</evidence>
<feature type="region of interest" description="Disordered" evidence="5">
    <location>
        <begin position="264"/>
        <end position="283"/>
    </location>
</feature>
<dbReference type="PANTHER" id="PTHR16290:SF0">
    <property type="entry name" value="DECAPPING PROTEIN 1, ISOFORM A"/>
    <property type="match status" value="1"/>
</dbReference>
<dbReference type="Proteomes" id="UP000053477">
    <property type="component" value="Unassembled WGS sequence"/>
</dbReference>
<dbReference type="InParanoid" id="A0A0H2RVR0"/>
<protein>
    <recommendedName>
        <fullName evidence="8">PH domain-like protein</fullName>
    </recommendedName>
</protein>
<feature type="region of interest" description="Disordered" evidence="5">
    <location>
        <begin position="500"/>
        <end position="615"/>
    </location>
</feature>
<comment type="similarity">
    <text evidence="2">Belongs to the DCP1 family.</text>
</comment>
<dbReference type="GO" id="GO:0003729">
    <property type="term" value="F:mRNA binding"/>
    <property type="evidence" value="ECO:0007669"/>
    <property type="project" value="TreeGrafter"/>
</dbReference>